<dbReference type="Proteomes" id="UP000613743">
    <property type="component" value="Unassembled WGS sequence"/>
</dbReference>
<organism evidence="1 2">
    <name type="scientific">Shewanella gelidii</name>
    <dbReference type="NCBI Taxonomy" id="1642821"/>
    <lineage>
        <taxon>Bacteria</taxon>
        <taxon>Pseudomonadati</taxon>
        <taxon>Pseudomonadota</taxon>
        <taxon>Gammaproteobacteria</taxon>
        <taxon>Alteromonadales</taxon>
        <taxon>Shewanellaceae</taxon>
        <taxon>Shewanella</taxon>
    </lineage>
</organism>
<sequence length="81" mass="8661">MTFKTQNSHDVAAQGLEEIVKTEATITDLSNDLVVASEEVGRLASLSEQISKVLEMIKGVAEQARGFAGVADEVRTLVGRT</sequence>
<name>A0A917JJI5_9GAMM</name>
<comment type="caution">
    <text evidence="1">The sequence shown here is derived from an EMBL/GenBank/DDBJ whole genome shotgun (WGS) entry which is preliminary data.</text>
</comment>
<dbReference type="EMBL" id="BMPZ01000002">
    <property type="protein sequence ID" value="GGI72713.1"/>
    <property type="molecule type" value="Genomic_DNA"/>
</dbReference>
<evidence type="ECO:0000313" key="2">
    <source>
        <dbReference type="Proteomes" id="UP000613743"/>
    </source>
</evidence>
<reference evidence="1" key="1">
    <citation type="journal article" date="2014" name="Int. J. Syst. Evol. Microbiol.">
        <title>Complete genome sequence of Corynebacterium casei LMG S-19264T (=DSM 44701T), isolated from a smear-ripened cheese.</title>
        <authorList>
            <consortium name="US DOE Joint Genome Institute (JGI-PGF)"/>
            <person name="Walter F."/>
            <person name="Albersmeier A."/>
            <person name="Kalinowski J."/>
            <person name="Ruckert C."/>
        </authorList>
    </citation>
    <scope>NUCLEOTIDE SEQUENCE</scope>
    <source>
        <strain evidence="1">JCM 30804</strain>
    </source>
</reference>
<proteinExistence type="predicted"/>
<dbReference type="AlphaFoldDB" id="A0A917JJI5"/>
<dbReference type="SUPFAM" id="SSF58104">
    <property type="entry name" value="Methyl-accepting chemotaxis protein (MCP) signaling domain"/>
    <property type="match status" value="1"/>
</dbReference>
<evidence type="ECO:0008006" key="3">
    <source>
        <dbReference type="Google" id="ProtNLM"/>
    </source>
</evidence>
<evidence type="ECO:0000313" key="1">
    <source>
        <dbReference type="EMBL" id="GGI72713.1"/>
    </source>
</evidence>
<keyword evidence="2" id="KW-1185">Reference proteome</keyword>
<dbReference type="Gene3D" id="1.10.287.950">
    <property type="entry name" value="Methyl-accepting chemotaxis protein"/>
    <property type="match status" value="1"/>
</dbReference>
<accession>A0A917JJI5</accession>
<gene>
    <name evidence="1" type="ORF">GCM10009332_07710</name>
</gene>
<protein>
    <recommendedName>
        <fullName evidence="3">Methyl-accepting chemotaxis protein</fullName>
    </recommendedName>
</protein>
<dbReference type="RefSeq" id="WP_229779727.1">
    <property type="nucleotide sequence ID" value="NZ_BMPZ01000002.1"/>
</dbReference>
<reference evidence="1" key="2">
    <citation type="submission" date="2020-09" db="EMBL/GenBank/DDBJ databases">
        <authorList>
            <person name="Sun Q."/>
            <person name="Ohkuma M."/>
        </authorList>
    </citation>
    <scope>NUCLEOTIDE SEQUENCE</scope>
    <source>
        <strain evidence="1">JCM 30804</strain>
    </source>
</reference>